<feature type="repeat" description="TPR" evidence="12">
    <location>
        <begin position="141"/>
        <end position="174"/>
    </location>
</feature>
<feature type="region of interest" description="Disordered" evidence="13">
    <location>
        <begin position="1052"/>
        <end position="1078"/>
    </location>
</feature>
<feature type="region of interest" description="Disordered" evidence="13">
    <location>
        <begin position="497"/>
        <end position="520"/>
    </location>
</feature>
<keyword evidence="5" id="KW-0862">Zinc</keyword>
<dbReference type="Pfam" id="PF21326">
    <property type="entry name" value="KDM6_GATAL"/>
    <property type="match status" value="1"/>
</dbReference>
<evidence type="ECO:0000256" key="12">
    <source>
        <dbReference type="PROSITE-ProRule" id="PRU00339"/>
    </source>
</evidence>
<accession>A0ABM1TQP6</accession>
<evidence type="ECO:0000256" key="11">
    <source>
        <dbReference type="ARBA" id="ARBA00034483"/>
    </source>
</evidence>
<keyword evidence="15" id="KW-1185">Reference proteome</keyword>
<comment type="subcellular location">
    <subcellularLocation>
        <location evidence="2">Nucleus</location>
    </subcellularLocation>
</comment>
<dbReference type="Gene3D" id="2.10.110.20">
    <property type="match status" value="1"/>
</dbReference>
<keyword evidence="3" id="KW-0597">Phosphoprotein</keyword>
<dbReference type="PROSITE" id="PS51184">
    <property type="entry name" value="JMJC"/>
    <property type="match status" value="1"/>
</dbReference>
<evidence type="ECO:0000256" key="1">
    <source>
        <dbReference type="ARBA" id="ARBA00001954"/>
    </source>
</evidence>
<dbReference type="GeneID" id="106472970"/>
<dbReference type="PROSITE" id="PS50005">
    <property type="entry name" value="TPR"/>
    <property type="match status" value="3"/>
</dbReference>
<dbReference type="RefSeq" id="XP_022258202.1">
    <property type="nucleotide sequence ID" value="XM_022402494.1"/>
</dbReference>
<dbReference type="Proteomes" id="UP000694941">
    <property type="component" value="Unplaced"/>
</dbReference>
<feature type="compositionally biased region" description="Basic and acidic residues" evidence="13">
    <location>
        <begin position="1052"/>
        <end position="1068"/>
    </location>
</feature>
<dbReference type="InterPro" id="IPR051630">
    <property type="entry name" value="Corepressor-Demethylase"/>
</dbReference>
<comment type="cofactor">
    <cofactor evidence="1">
        <name>Fe(2+)</name>
        <dbReference type="ChEBI" id="CHEBI:29033"/>
    </cofactor>
</comment>
<evidence type="ECO:0000256" key="8">
    <source>
        <dbReference type="ARBA" id="ARBA00023002"/>
    </source>
</evidence>
<protein>
    <submittedName>
        <fullName evidence="16">Histone demethylase UTY-like isoform X1</fullName>
    </submittedName>
</protein>
<dbReference type="SUPFAM" id="SSF51197">
    <property type="entry name" value="Clavaminate synthase-like"/>
    <property type="match status" value="1"/>
</dbReference>
<keyword evidence="8" id="KW-0560">Oxidoreductase</keyword>
<dbReference type="Gene3D" id="1.20.58.1370">
    <property type="match status" value="1"/>
</dbReference>
<dbReference type="InterPro" id="IPR048560">
    <property type="entry name" value="KDM6A_B-like_GATAL"/>
</dbReference>
<evidence type="ECO:0000256" key="4">
    <source>
        <dbReference type="ARBA" id="ARBA00022723"/>
    </source>
</evidence>
<proteinExistence type="inferred from homology"/>
<evidence type="ECO:0000256" key="2">
    <source>
        <dbReference type="ARBA" id="ARBA00004123"/>
    </source>
</evidence>
<feature type="repeat" description="TPR" evidence="12">
    <location>
        <begin position="104"/>
        <end position="137"/>
    </location>
</feature>
<evidence type="ECO:0000256" key="10">
    <source>
        <dbReference type="ARBA" id="ARBA00023242"/>
    </source>
</evidence>
<keyword evidence="7" id="KW-0223">Dioxygenase</keyword>
<keyword evidence="4" id="KW-0479">Metal-binding</keyword>
<dbReference type="Gene3D" id="2.60.120.650">
    <property type="entry name" value="Cupin"/>
    <property type="match status" value="1"/>
</dbReference>
<evidence type="ECO:0000256" key="13">
    <source>
        <dbReference type="SAM" id="MobiDB-lite"/>
    </source>
</evidence>
<feature type="repeat" description="TPR" evidence="12">
    <location>
        <begin position="329"/>
        <end position="362"/>
    </location>
</feature>
<evidence type="ECO:0000256" key="3">
    <source>
        <dbReference type="ARBA" id="ARBA00022553"/>
    </source>
</evidence>
<evidence type="ECO:0000256" key="7">
    <source>
        <dbReference type="ARBA" id="ARBA00022964"/>
    </source>
</evidence>
<dbReference type="Pfam" id="PF13181">
    <property type="entry name" value="TPR_8"/>
    <property type="match status" value="2"/>
</dbReference>
<dbReference type="InterPro" id="IPR048562">
    <property type="entry name" value="KDM6A_B-like_C-hel"/>
</dbReference>
<evidence type="ECO:0000313" key="15">
    <source>
        <dbReference type="Proteomes" id="UP000694941"/>
    </source>
</evidence>
<dbReference type="SMART" id="SM00028">
    <property type="entry name" value="TPR"/>
    <property type="match status" value="6"/>
</dbReference>
<dbReference type="Pfam" id="PF02373">
    <property type="entry name" value="JmjC"/>
    <property type="match status" value="1"/>
</dbReference>
<feature type="region of interest" description="Disordered" evidence="13">
    <location>
        <begin position="74"/>
        <end position="98"/>
    </location>
</feature>
<dbReference type="InterPro" id="IPR011990">
    <property type="entry name" value="TPR-like_helical_dom_sf"/>
</dbReference>
<dbReference type="SMART" id="SM00558">
    <property type="entry name" value="JmjC"/>
    <property type="match status" value="1"/>
</dbReference>
<evidence type="ECO:0000313" key="16">
    <source>
        <dbReference type="RefSeq" id="XP_022258202.1"/>
    </source>
</evidence>
<evidence type="ECO:0000256" key="6">
    <source>
        <dbReference type="ARBA" id="ARBA00022853"/>
    </source>
</evidence>
<keyword evidence="9" id="KW-0408">Iron</keyword>
<dbReference type="Pfam" id="PF21322">
    <property type="entry name" value="KDM6_C-hel"/>
    <property type="match status" value="1"/>
</dbReference>
<dbReference type="PANTHER" id="PTHR14017">
    <property type="entry name" value="LYSINE-SPECIFIC DEMETHYLASE"/>
    <property type="match status" value="1"/>
</dbReference>
<dbReference type="PANTHER" id="PTHR14017:SF1">
    <property type="entry name" value="LD02225P"/>
    <property type="match status" value="1"/>
</dbReference>
<dbReference type="SUPFAM" id="SSF48452">
    <property type="entry name" value="TPR-like"/>
    <property type="match status" value="2"/>
</dbReference>
<dbReference type="InterPro" id="IPR019734">
    <property type="entry name" value="TPR_rpt"/>
</dbReference>
<dbReference type="Gene3D" id="1.25.40.10">
    <property type="entry name" value="Tetratricopeptide repeat domain"/>
    <property type="match status" value="2"/>
</dbReference>
<feature type="compositionally biased region" description="Pro residues" evidence="13">
    <location>
        <begin position="926"/>
        <end position="938"/>
    </location>
</feature>
<keyword evidence="10" id="KW-0539">Nucleus</keyword>
<dbReference type="InterPro" id="IPR003347">
    <property type="entry name" value="JmjC_dom"/>
</dbReference>
<keyword evidence="12" id="KW-0802">TPR repeat</keyword>
<comment type="similarity">
    <text evidence="11">Belongs to the UTX family.</text>
</comment>
<keyword evidence="6" id="KW-0156">Chromatin regulator</keyword>
<dbReference type="InterPro" id="IPR046941">
    <property type="entry name" value="KDM6_GATAL_sf"/>
</dbReference>
<organism evidence="15 16">
    <name type="scientific">Limulus polyphemus</name>
    <name type="common">Atlantic horseshoe crab</name>
    <dbReference type="NCBI Taxonomy" id="6850"/>
    <lineage>
        <taxon>Eukaryota</taxon>
        <taxon>Metazoa</taxon>
        <taxon>Ecdysozoa</taxon>
        <taxon>Arthropoda</taxon>
        <taxon>Chelicerata</taxon>
        <taxon>Merostomata</taxon>
        <taxon>Xiphosura</taxon>
        <taxon>Limulidae</taxon>
        <taxon>Limulus</taxon>
    </lineage>
</organism>
<gene>
    <name evidence="16" type="primary">LOC106472970</name>
</gene>
<sequence length="1409" mass="156995">MVVELEDYASVALTSQELGILADIDSRHFGFLKLNLPENVKRKALINKAVKYLERVLIHHHQFKEKERLLANKQQNAKQEGGKVPGQPDQKNEQTISKAKELDPRTYCKLGHFLLLLEDYAKAMSAYQKFYASKEDHWKDAPFLYGLGLVYFHFNAYQWSIKAFRQVLYIDPSFIRANEIHLRLGLMFKVIADHESSLKHLRLAYIDSSPCTFSKAEISFHIAHSYEIQGKYKIAKEAYEKILEQKDIPQHLRAETWKQLGWMHHTVEALGEKPQRQAYALHCLQKSIEADSSCGQSLYFLGRCFASIGKVHDAFLSYRKSVDKAEPNADTWCSIGVLYQQQNQPMDALQAYICAVQLDKEHTPAWTNLGILYENCNQPQDALKCYVNAGRGRGSLNHNLIARIQFLRTQLANIPQTGLHKPNQLPCIEDAWNIPISQEMASRQTNAQQQVRMAAAPHQKQPVCAASTLSISSQLSQTQPSAPGTFSQNGVVVIPGSQTDQQSGLSAKRVKLSSGSPRNMENMTPQQRAIFQQLQHQQRLMQLQDQKQQQTLLLQHGQQAPTGQPPVAMPGVLGPQNAGIVTTLTGILGPQTAGTVTTMPQGIPAAGYLPQPATLSGVTNTVVRPIRTVAPNSSQFIPQQSLSSRLEGANERTLLSGYPQDPQTVDTGLTIGSIQPNVSSNHLLTKAATPQTTESSTVNPTVQISQSSVPTGFQAQYQSRPSLGATQNGTLLSGGISMTTDSFSDQDLEALLSQKEVSLPDDLLTEIAGDISASVNQTTESSYLPISSQAAVLGAETQVHLQKLEADGNRVSSFVSAGNISTQKDVPKGQIQPEVLPIGAVNEASQPVKSTQMLGSDAKASKWLSSSSLPASSLKVKQSQETVEEKSSHQSPTSLSINMSSSQLLSACKGLSKNGVSNTSIMSELCPPPSPPDPPYPPLSKDKLLPQTPSVYLENKKDAFSSQLQEFCLVHPITVIRNLANVLKLDLGLFSTKTLVEANPTQNVEVRTQLVQPSDENWDTERRRQIWKCESHRSHTTIARYAQYQASSFQESLREEQEKVQTGHRESDSDSNSSYPSWVKKGKKNGLFKTIKFGTNVDLSDEKKWKPQLQELAKLPSFARVVSAGNMLSHVGHTILGMNTVQLYMKVPGSRTPGHQENNNFCSVNINIGPGDCEWFAVPEPYWGAIHNLCEKNNINYLHGSWWPLMDDLFAENIPLYRFLQRPGDMVWVKAGTVHWVQAVGWCNNIAWNIGPLTAEQYQLAVERYEWNKLQGYKSIVPMAHLTWNLARNIKVSDQKLFEQIKYCLLRTLRMSQLTVDFVKSLGKNIRWHGRGKNEAAHYCVNCEVEVFNILFVREVENKHVVHCLDCARKTSPKLDNFVILEEYTMEDLMEVYDNYVLHLLPAVSSGMS</sequence>
<feature type="region of interest" description="Disordered" evidence="13">
    <location>
        <begin position="920"/>
        <end position="940"/>
    </location>
</feature>
<evidence type="ECO:0000259" key="14">
    <source>
        <dbReference type="PROSITE" id="PS51184"/>
    </source>
</evidence>
<reference evidence="16" key="1">
    <citation type="submission" date="2025-08" db="UniProtKB">
        <authorList>
            <consortium name="RefSeq"/>
        </authorList>
    </citation>
    <scope>IDENTIFICATION</scope>
    <source>
        <tissue evidence="16">Muscle</tissue>
    </source>
</reference>
<feature type="domain" description="JmjC" evidence="14">
    <location>
        <begin position="1104"/>
        <end position="1267"/>
    </location>
</feature>
<feature type="region of interest" description="Disordered" evidence="13">
    <location>
        <begin position="875"/>
        <end position="896"/>
    </location>
</feature>
<evidence type="ECO:0000256" key="9">
    <source>
        <dbReference type="ARBA" id="ARBA00023004"/>
    </source>
</evidence>
<evidence type="ECO:0000256" key="5">
    <source>
        <dbReference type="ARBA" id="ARBA00022833"/>
    </source>
</evidence>
<name>A0ABM1TQP6_LIMPO</name>